<feature type="region of interest" description="Disordered" evidence="1">
    <location>
        <begin position="227"/>
        <end position="248"/>
    </location>
</feature>
<evidence type="ECO:0000313" key="2">
    <source>
        <dbReference type="EMBL" id="OCL36813.1"/>
    </source>
</evidence>
<dbReference type="Pfam" id="PF10646">
    <property type="entry name" value="Germane"/>
    <property type="match status" value="1"/>
</dbReference>
<keyword evidence="3" id="KW-1185">Reference proteome</keyword>
<sequence>MESDEDLDWLAQLYEEQGPILHRLVVLLDAEHQSGRIVRSALLALHRRGHRLIDPAERVEFLQEHVVHLARAVRDAQAGIRLPAVAEARQQEILTALSAMPARTSELLIVSHYLSVFGPELAGIMRMSVRSCNLRLEAALETLRRAVGDPTAGSQPGVIESLSQEVTAALRSAARTVQSPGTETLEGELRALSRQRGRSVGPRAAAAVAVLAVAAGLLLAAVTRPTTAVPEVSSPAPSAAPTASAAPRSLPAQVRGVPLYYVGRQDGRLYREQRDLPATGNLVSGALEALLTLAPLDPDYESAWGPGTLNATETIGDTLTVDLSADAYAELATPGEADRARNQMVYTASELVGDPQLRIKFLADGGPPPEAFVSDEGFTRDGIEPMPGLWISSPRNAAQLSAGQVVVIGTVKPDIGEPIVTITDIDTDTVVAQTSAQTSTGVNADGWRVWSVSVQLSDGSYDIRAAVAGTSAENKSVTVD</sequence>
<feature type="compositionally biased region" description="Low complexity" evidence="1">
    <location>
        <begin position="233"/>
        <end position="248"/>
    </location>
</feature>
<dbReference type="Proteomes" id="UP000093501">
    <property type="component" value="Unassembled WGS sequence"/>
</dbReference>
<dbReference type="AlphaFoldDB" id="A0A1C0AR77"/>
<reference evidence="3" key="1">
    <citation type="submission" date="2016-07" db="EMBL/GenBank/DDBJ databases">
        <authorList>
            <person name="Florea S."/>
            <person name="Webb J.S."/>
            <person name="Jaromczyk J."/>
            <person name="Schardl C.L."/>
        </authorList>
    </citation>
    <scope>NUCLEOTIDE SEQUENCE [LARGE SCALE GENOMIC DNA]</scope>
    <source>
        <strain evidence="3">IPBSL-7</strain>
    </source>
</reference>
<dbReference type="EMBL" id="MBQD01000006">
    <property type="protein sequence ID" value="OCL36813.1"/>
    <property type="molecule type" value="Genomic_DNA"/>
</dbReference>
<dbReference type="InterPro" id="IPR019606">
    <property type="entry name" value="GerMN"/>
</dbReference>
<organism evidence="2 3">
    <name type="scientific">Tessaracoccus lapidicaptus</name>
    <dbReference type="NCBI Taxonomy" id="1427523"/>
    <lineage>
        <taxon>Bacteria</taxon>
        <taxon>Bacillati</taxon>
        <taxon>Actinomycetota</taxon>
        <taxon>Actinomycetes</taxon>
        <taxon>Propionibacteriales</taxon>
        <taxon>Propionibacteriaceae</taxon>
        <taxon>Tessaracoccus</taxon>
    </lineage>
</organism>
<proteinExistence type="predicted"/>
<comment type="caution">
    <text evidence="2">The sequence shown here is derived from an EMBL/GenBank/DDBJ whole genome shotgun (WGS) entry which is preliminary data.</text>
</comment>
<protein>
    <submittedName>
        <fullName evidence="2">Uncharacterized protein</fullName>
    </submittedName>
</protein>
<accession>A0A1C0AR77</accession>
<evidence type="ECO:0000256" key="1">
    <source>
        <dbReference type="SAM" id="MobiDB-lite"/>
    </source>
</evidence>
<dbReference type="SMART" id="SM00909">
    <property type="entry name" value="Germane"/>
    <property type="match status" value="1"/>
</dbReference>
<gene>
    <name evidence="2" type="ORF">BCR15_13465</name>
</gene>
<evidence type="ECO:0000313" key="3">
    <source>
        <dbReference type="Proteomes" id="UP000093501"/>
    </source>
</evidence>
<dbReference type="RefSeq" id="WP_068750188.1">
    <property type="nucleotide sequence ID" value="NZ_LR214441.1"/>
</dbReference>
<name>A0A1C0AR77_9ACTN</name>